<evidence type="ECO:0000256" key="4">
    <source>
        <dbReference type="ARBA" id="ARBA00022827"/>
    </source>
</evidence>
<evidence type="ECO:0000256" key="3">
    <source>
        <dbReference type="ARBA" id="ARBA00022630"/>
    </source>
</evidence>
<dbReference type="Gene3D" id="1.10.8.870">
    <property type="entry name" value="Alpha-glycerophosphate oxidase, cap domain"/>
    <property type="match status" value="1"/>
</dbReference>
<dbReference type="EMBL" id="BAND01000103">
    <property type="protein sequence ID" value="GAJ30122.1"/>
    <property type="molecule type" value="Genomic_DNA"/>
</dbReference>
<dbReference type="PROSITE" id="PS00977">
    <property type="entry name" value="FAD_G3PDH_1"/>
    <property type="match status" value="1"/>
</dbReference>
<accession>A0A023D7H0</accession>
<evidence type="ECO:0000256" key="7">
    <source>
        <dbReference type="SAM" id="MobiDB-lite"/>
    </source>
</evidence>
<dbReference type="InterPro" id="IPR000447">
    <property type="entry name" value="G3P_DH_FAD-dep"/>
</dbReference>
<dbReference type="GO" id="GO:0004368">
    <property type="term" value="F:glycerol-3-phosphate dehydrogenase (quinone) activity"/>
    <property type="evidence" value="ECO:0007669"/>
    <property type="project" value="UniProtKB-EC"/>
</dbReference>
<keyword evidence="11" id="KW-1185">Reference proteome</keyword>
<evidence type="ECO:0000313" key="11">
    <source>
        <dbReference type="Proteomes" id="UP000019760"/>
    </source>
</evidence>
<comment type="caution">
    <text evidence="10">The sequence shown here is derived from an EMBL/GenBank/DDBJ whole genome shotgun (WGS) entry which is preliminary data.</text>
</comment>
<organism evidence="10 11">
    <name type="scientific">Acidomonas methanolica NBRC 104435</name>
    <dbReference type="NCBI Taxonomy" id="1231351"/>
    <lineage>
        <taxon>Bacteria</taxon>
        <taxon>Pseudomonadati</taxon>
        <taxon>Pseudomonadota</taxon>
        <taxon>Alphaproteobacteria</taxon>
        <taxon>Acetobacterales</taxon>
        <taxon>Acetobacteraceae</taxon>
        <taxon>Acidomonas</taxon>
    </lineage>
</organism>
<protein>
    <recommendedName>
        <fullName evidence="6">Glycerol-3-phosphate dehydrogenase</fullName>
        <ecNumber evidence="6">1.1.5.3</ecNumber>
    </recommendedName>
</protein>
<dbReference type="InterPro" id="IPR038299">
    <property type="entry name" value="DAO_C_sf"/>
</dbReference>
<dbReference type="NCBIfam" id="NF008899">
    <property type="entry name" value="PRK12266.1"/>
    <property type="match status" value="1"/>
</dbReference>
<dbReference type="GO" id="GO:0009331">
    <property type="term" value="C:glycerol-3-phosphate dehydrogenase (FAD) complex"/>
    <property type="evidence" value="ECO:0007669"/>
    <property type="project" value="UniProtKB-UniRule"/>
</dbReference>
<dbReference type="AlphaFoldDB" id="A0A023D7H0"/>
<comment type="cofactor">
    <cofactor evidence="1 6">
        <name>FAD</name>
        <dbReference type="ChEBI" id="CHEBI:57692"/>
    </cofactor>
</comment>
<feature type="region of interest" description="Disordered" evidence="7">
    <location>
        <begin position="570"/>
        <end position="598"/>
    </location>
</feature>
<dbReference type="InterPro" id="IPR036188">
    <property type="entry name" value="FAD/NAD-bd_sf"/>
</dbReference>
<dbReference type="InterPro" id="IPR006076">
    <property type="entry name" value="FAD-dep_OxRdtase"/>
</dbReference>
<dbReference type="GO" id="GO:0046168">
    <property type="term" value="P:glycerol-3-phosphate catabolic process"/>
    <property type="evidence" value="ECO:0007669"/>
    <property type="project" value="TreeGrafter"/>
</dbReference>
<dbReference type="SUPFAM" id="SSF51905">
    <property type="entry name" value="FAD/NAD(P)-binding domain"/>
    <property type="match status" value="1"/>
</dbReference>
<keyword evidence="3 6" id="KW-0285">Flavoprotein</keyword>
<dbReference type="Gene3D" id="3.50.50.60">
    <property type="entry name" value="FAD/NAD(P)-binding domain"/>
    <property type="match status" value="1"/>
</dbReference>
<evidence type="ECO:0000313" key="10">
    <source>
        <dbReference type="EMBL" id="GAJ30122.1"/>
    </source>
</evidence>
<feature type="domain" description="Alpha-glycerophosphate oxidase C-terminal" evidence="9">
    <location>
        <begin position="402"/>
        <end position="505"/>
    </location>
</feature>
<dbReference type="Pfam" id="PF16901">
    <property type="entry name" value="DAO_C"/>
    <property type="match status" value="1"/>
</dbReference>
<dbReference type="EC" id="1.1.5.3" evidence="6"/>
<evidence type="ECO:0000259" key="9">
    <source>
        <dbReference type="Pfam" id="PF16901"/>
    </source>
</evidence>
<evidence type="ECO:0000259" key="8">
    <source>
        <dbReference type="Pfam" id="PF01266"/>
    </source>
</evidence>
<dbReference type="Pfam" id="PF01266">
    <property type="entry name" value="DAO"/>
    <property type="match status" value="1"/>
</dbReference>
<dbReference type="Gene3D" id="3.30.9.10">
    <property type="entry name" value="D-Amino Acid Oxidase, subunit A, domain 2"/>
    <property type="match status" value="1"/>
</dbReference>
<reference evidence="10 11" key="2">
    <citation type="journal article" date="2014" name="FEMS Microbiol. Lett.">
        <title>Draft genomic DNA sequence of the facultatively methylotrophic bacterium Acidomonas methanolica type strain MB58.</title>
        <authorList>
            <person name="Higashiura N."/>
            <person name="Hadano H."/>
            <person name="Hirakawa H."/>
            <person name="Matsutani M."/>
            <person name="Takabe S."/>
            <person name="Matsushita K."/>
            <person name="Azuma Y."/>
        </authorList>
    </citation>
    <scope>NUCLEOTIDE SEQUENCE [LARGE SCALE GENOMIC DNA]</scope>
    <source>
        <strain evidence="10 11">MB58</strain>
    </source>
</reference>
<feature type="domain" description="FAD dependent oxidoreductase" evidence="8">
    <location>
        <begin position="23"/>
        <end position="375"/>
    </location>
</feature>
<dbReference type="NCBIfam" id="NF009906">
    <property type="entry name" value="PRK13369.1"/>
    <property type="match status" value="1"/>
</dbReference>
<dbReference type="PRINTS" id="PR01001">
    <property type="entry name" value="FADG3PDH"/>
</dbReference>
<evidence type="ECO:0000256" key="5">
    <source>
        <dbReference type="ARBA" id="ARBA00023002"/>
    </source>
</evidence>
<keyword evidence="4" id="KW-0274">FAD</keyword>
<dbReference type="PANTHER" id="PTHR11985">
    <property type="entry name" value="GLYCEROL-3-PHOSPHATE DEHYDROGENASE"/>
    <property type="match status" value="1"/>
</dbReference>
<dbReference type="SUPFAM" id="SSF54373">
    <property type="entry name" value="FAD-linked reductases, C-terminal domain"/>
    <property type="match status" value="1"/>
</dbReference>
<evidence type="ECO:0000256" key="1">
    <source>
        <dbReference type="ARBA" id="ARBA00001974"/>
    </source>
</evidence>
<evidence type="ECO:0000256" key="6">
    <source>
        <dbReference type="RuleBase" id="RU361217"/>
    </source>
</evidence>
<proteinExistence type="inferred from homology"/>
<feature type="compositionally biased region" description="Polar residues" evidence="7">
    <location>
        <begin position="582"/>
        <end position="598"/>
    </location>
</feature>
<keyword evidence="5 6" id="KW-0560">Oxidoreductase</keyword>
<evidence type="ECO:0000256" key="2">
    <source>
        <dbReference type="ARBA" id="ARBA00007330"/>
    </source>
</evidence>
<dbReference type="InterPro" id="IPR031656">
    <property type="entry name" value="DAO_C"/>
</dbReference>
<sequence length="598" mass="66715">MPEHTMSPLNTPSHAETLHRPFDLLVVGGGVNGCGIARDAAGRGARVLLVEKDDLAGHTSSASTKLIHGGLRYLEHYAFRLVRESLIERERLLAIAPHIIWPMRFVLPHSKLVRPAWMLRAGLFLYDHLCPNMTLPRTRRLNLRRNPVGAPLKDSFTLGFAYSDGWVQDSRLVVLNAMDAAARGATVLTRTRLVSATRGPQTWEAVLTDTETGETRTVTARAMVNAAGPWVAELLAERLHVPSRSAVRLIKGSHIVVPRLFDGQQAYILQNPDKRIVFVIPYETAFTLIGTTDVPYEQDPDHVEITAEETRYLCDSVNRYFDRQVSPDDVVWSYAGVRPLYDDHSGDASAVTRDYVLDLDTEAAPILSVFGGKITTFRKLAEHALEKLQPHVAALAGQPGWTDTQPLPGGAFARDEFKALVQRLQDQAPHLDTYTAWRLVRNYGTRAFTIATPDAQAMGERFGATLTAREVDYLLEHEWARSAEDVLWRRSRLGLSMPDEAAARLRSHIAGRLAGSSPAQPVSTRQGWDASSFRLEKKTRKSFATWLRRFPARFRDQTIANLFASRADRQAASSPDVKRQANESLQDQKTARTAHNSL</sequence>
<reference evidence="11" key="1">
    <citation type="journal article" date="2014" name="FEMS Microbiol. Lett.">
        <title>Draft Genomic DNA Sequence of the Facultatively Methylotrophic Bacterium Acidomonas methanolica type strain MB58.</title>
        <authorList>
            <person name="Higashiura N."/>
            <person name="Hadano H."/>
            <person name="Hirakawa H."/>
            <person name="Matsutani M."/>
            <person name="Takabe S."/>
            <person name="Matsushita K."/>
            <person name="Azuma Y."/>
        </authorList>
    </citation>
    <scope>NUCLEOTIDE SEQUENCE [LARGE SCALE GENOMIC DNA]</scope>
    <source>
        <strain evidence="11">MB58</strain>
    </source>
</reference>
<name>A0A023D7H0_ACIMT</name>
<comment type="similarity">
    <text evidence="2 6">Belongs to the FAD-dependent glycerol-3-phosphate dehydrogenase family.</text>
</comment>
<gene>
    <name evidence="10" type="ORF">Amme_104_030</name>
</gene>
<dbReference type="Proteomes" id="UP000019760">
    <property type="component" value="Unassembled WGS sequence"/>
</dbReference>
<dbReference type="PANTHER" id="PTHR11985:SF15">
    <property type="entry name" value="GLYCEROL-3-PHOSPHATE DEHYDROGENASE, MITOCHONDRIAL"/>
    <property type="match status" value="1"/>
</dbReference>
<comment type="catalytic activity">
    <reaction evidence="6">
        <text>a quinone + sn-glycerol 3-phosphate = dihydroxyacetone phosphate + a quinol</text>
        <dbReference type="Rhea" id="RHEA:18977"/>
        <dbReference type="ChEBI" id="CHEBI:24646"/>
        <dbReference type="ChEBI" id="CHEBI:57597"/>
        <dbReference type="ChEBI" id="CHEBI:57642"/>
        <dbReference type="ChEBI" id="CHEBI:132124"/>
        <dbReference type="EC" id="1.1.5.3"/>
    </reaction>
</comment>